<protein>
    <submittedName>
        <fullName evidence="3">Uncharacterized protein</fullName>
    </submittedName>
</protein>
<dbReference type="AlphaFoldDB" id="A0A9W7GMF6"/>
<reference evidence="4" key="1">
    <citation type="journal article" date="2023" name="Commun. Biol.">
        <title>Genome analysis of Parmales, the sister group of diatoms, reveals the evolutionary specialization of diatoms from phago-mixotrophs to photoautotrophs.</title>
        <authorList>
            <person name="Ban H."/>
            <person name="Sato S."/>
            <person name="Yoshikawa S."/>
            <person name="Yamada K."/>
            <person name="Nakamura Y."/>
            <person name="Ichinomiya M."/>
            <person name="Sato N."/>
            <person name="Blanc-Mathieu R."/>
            <person name="Endo H."/>
            <person name="Kuwata A."/>
            <person name="Ogata H."/>
        </authorList>
    </citation>
    <scope>NUCLEOTIDE SEQUENCE [LARGE SCALE GENOMIC DNA]</scope>
</reference>
<feature type="compositionally biased region" description="Basic and acidic residues" evidence="2">
    <location>
        <begin position="275"/>
        <end position="285"/>
    </location>
</feature>
<name>A0A9W7GMF6_9STRA</name>
<evidence type="ECO:0000256" key="2">
    <source>
        <dbReference type="SAM" id="MobiDB-lite"/>
    </source>
</evidence>
<gene>
    <name evidence="3" type="ORF">TrCOL_g5696</name>
</gene>
<evidence type="ECO:0000256" key="1">
    <source>
        <dbReference type="SAM" id="Coils"/>
    </source>
</evidence>
<proteinExistence type="predicted"/>
<feature type="compositionally biased region" description="Basic residues" evidence="2">
    <location>
        <begin position="262"/>
        <end position="274"/>
    </location>
</feature>
<accession>A0A9W7GMF6</accession>
<organism evidence="3 4">
    <name type="scientific">Triparma columacea</name>
    <dbReference type="NCBI Taxonomy" id="722753"/>
    <lineage>
        <taxon>Eukaryota</taxon>
        <taxon>Sar</taxon>
        <taxon>Stramenopiles</taxon>
        <taxon>Ochrophyta</taxon>
        <taxon>Bolidophyceae</taxon>
        <taxon>Parmales</taxon>
        <taxon>Triparmaceae</taxon>
        <taxon>Triparma</taxon>
    </lineage>
</organism>
<dbReference type="SUPFAM" id="SSF58022">
    <property type="entry name" value="XRCC4, C-terminal oligomerization domain"/>
    <property type="match status" value="1"/>
</dbReference>
<evidence type="ECO:0000313" key="3">
    <source>
        <dbReference type="EMBL" id="GMI48005.1"/>
    </source>
</evidence>
<feature type="compositionally biased region" description="Polar residues" evidence="2">
    <location>
        <begin position="171"/>
        <end position="184"/>
    </location>
</feature>
<feature type="region of interest" description="Disordered" evidence="2">
    <location>
        <begin position="135"/>
        <end position="336"/>
    </location>
</feature>
<dbReference type="Proteomes" id="UP001165065">
    <property type="component" value="Unassembled WGS sequence"/>
</dbReference>
<feature type="coiled-coil region" evidence="1">
    <location>
        <begin position="61"/>
        <end position="95"/>
    </location>
</feature>
<sequence length="336" mass="37249">MVRNVTLHGDSIPPSAVSPRLSYLLSVKRAISDEGCDSFFTKTLFKCVLEKSEDVGRGDFLRRVQGAYGSLEGRLEAMEKERDRAKGVCKEAEDVASRISAHLQTREDTLLSNFVNLLNYKKAEIDELKRKINERGGKGKEKDTVVEEEGGRGGKKEKKTKKQSEEERQQAYVNSNKADHQLQSIKAHLNLDSSPSKPPPNNNAEGGMRIKKGAVRNAREIHGGGAEDVMRMMDEQDAKDSVVSRPGAAQGGRIKDENKANALHRQRSPPKRSNRKEVAKGEGGGKRRKVKDPMLESDSSDDEGEKGRKNVNRGGGNRRIAKYPLLDNDSSDEEIL</sequence>
<keyword evidence="4" id="KW-1185">Reference proteome</keyword>
<dbReference type="EMBL" id="BRYA01000369">
    <property type="protein sequence ID" value="GMI48005.1"/>
    <property type="molecule type" value="Genomic_DNA"/>
</dbReference>
<comment type="caution">
    <text evidence="3">The sequence shown here is derived from an EMBL/GenBank/DDBJ whole genome shotgun (WGS) entry which is preliminary data.</text>
</comment>
<keyword evidence="1" id="KW-0175">Coiled coil</keyword>
<evidence type="ECO:0000313" key="4">
    <source>
        <dbReference type="Proteomes" id="UP001165065"/>
    </source>
</evidence>
<dbReference type="OrthoDB" id="10633006at2759"/>
<feature type="compositionally biased region" description="Basic and acidic residues" evidence="2">
    <location>
        <begin position="228"/>
        <end position="242"/>
    </location>
</feature>
<feature type="compositionally biased region" description="Basic and acidic residues" evidence="2">
    <location>
        <begin position="135"/>
        <end position="154"/>
    </location>
</feature>